<feature type="domain" description="Thioester reductase (TE)" evidence="6">
    <location>
        <begin position="40"/>
        <end position="310"/>
    </location>
</feature>
<dbReference type="AlphaFoldDB" id="A0A9Q0N0H7"/>
<keyword evidence="4" id="KW-0560">Oxidoreductase</keyword>
<dbReference type="Proteomes" id="UP001151699">
    <property type="component" value="Chromosome B"/>
</dbReference>
<keyword evidence="2 4" id="KW-0444">Lipid biosynthesis</keyword>
<evidence type="ECO:0000313" key="8">
    <source>
        <dbReference type="Proteomes" id="UP001151699"/>
    </source>
</evidence>
<evidence type="ECO:0000259" key="5">
    <source>
        <dbReference type="Pfam" id="PF03015"/>
    </source>
</evidence>
<dbReference type="InterPro" id="IPR013120">
    <property type="entry name" value="FAR_NAD-bd"/>
</dbReference>
<dbReference type="InterPro" id="IPR033640">
    <property type="entry name" value="FAR_C"/>
</dbReference>
<accession>A0A9Q0N0H7</accession>
<keyword evidence="8" id="KW-1185">Reference proteome</keyword>
<evidence type="ECO:0000256" key="4">
    <source>
        <dbReference type="RuleBase" id="RU363097"/>
    </source>
</evidence>
<protein>
    <recommendedName>
        <fullName evidence="4">Fatty acyl-CoA reductase</fullName>
        <ecNumber evidence="4">1.2.1.84</ecNumber>
    </recommendedName>
</protein>
<feature type="transmembrane region" description="Helical" evidence="4">
    <location>
        <begin position="387"/>
        <end position="407"/>
    </location>
</feature>
<keyword evidence="4" id="KW-0812">Transmembrane</keyword>
<dbReference type="Gene3D" id="3.40.50.720">
    <property type="entry name" value="NAD(P)-binding Rossmann-like Domain"/>
    <property type="match status" value="1"/>
</dbReference>
<gene>
    <name evidence="7" type="primary">wat_4</name>
    <name evidence="7" type="ORF">Bhyg_06361</name>
</gene>
<evidence type="ECO:0000313" key="7">
    <source>
        <dbReference type="EMBL" id="KAJ6641422.1"/>
    </source>
</evidence>
<dbReference type="EC" id="1.2.1.84" evidence="4"/>
<sequence length="546" mass="64007">MSMYPPVVSALDFTSESMIDESIPDSTPMKNFYRNKTIFLTGGTGFLGQLYVEKLLRCRVKQIYLLARPKKNKTSIDRVQEIFVGPLFKKLNSIDKNYMKRICLIEGDLGSVNLGMTDNQRQELIDNVEIVLHAAADVRFDKPLQQLCLSNVRGTREIITLTKEMKNLLVFAYISTAYSHSPKDIIEEKFYPAPIDPDQMIRIAEYYSGQSTEIFETVTTSLIAPWQNTYVFTKALTEELVRKASFFVTTVIIRPSIIIATHEDPIPAWCNNTYGLNGFLVACGIGFMRIMLYAKDTESNIICADFVTNATLAVIWNKVNEIERYEFNDQSNDQTEESSDVIYHVTSKKDHLTYREINTTMREMFEEYPSCNALWLHRPNSTSCPFMYAWLTILYHAIPAFIFDIYLKLTKSKFRLMPNYRKAQLFQMHTTYFMKKNWTFIDNNLKKVIARMSPYDQEFFPCDVNRYDFKEYSYKYLWGLRTYIAKEPIDNLEAAKRKLIKLKIAHYSVLVVYYFFVGLFYYYLFQLFGVNTFLRNCLEYLLKFKR</sequence>
<dbReference type="Pfam" id="PF07993">
    <property type="entry name" value="NAD_binding_4"/>
    <property type="match status" value="1"/>
</dbReference>
<comment type="caution">
    <text evidence="7">The sequence shown here is derived from an EMBL/GenBank/DDBJ whole genome shotgun (WGS) entry which is preliminary data.</text>
</comment>
<feature type="domain" description="Fatty acyl-CoA reductase C-terminal" evidence="5">
    <location>
        <begin position="395"/>
        <end position="487"/>
    </location>
</feature>
<organism evidence="7 8">
    <name type="scientific">Pseudolycoriella hygida</name>
    <dbReference type="NCBI Taxonomy" id="35572"/>
    <lineage>
        <taxon>Eukaryota</taxon>
        <taxon>Metazoa</taxon>
        <taxon>Ecdysozoa</taxon>
        <taxon>Arthropoda</taxon>
        <taxon>Hexapoda</taxon>
        <taxon>Insecta</taxon>
        <taxon>Pterygota</taxon>
        <taxon>Neoptera</taxon>
        <taxon>Endopterygota</taxon>
        <taxon>Diptera</taxon>
        <taxon>Nematocera</taxon>
        <taxon>Sciaroidea</taxon>
        <taxon>Sciaridae</taxon>
        <taxon>Pseudolycoriella</taxon>
    </lineage>
</organism>
<keyword evidence="3 4" id="KW-0443">Lipid metabolism</keyword>
<dbReference type="GO" id="GO:0005777">
    <property type="term" value="C:peroxisome"/>
    <property type="evidence" value="ECO:0007669"/>
    <property type="project" value="TreeGrafter"/>
</dbReference>
<dbReference type="OrthoDB" id="429813at2759"/>
<comment type="similarity">
    <text evidence="1 4">Belongs to the fatty acyl-CoA reductase family.</text>
</comment>
<keyword evidence="4" id="KW-0472">Membrane</keyword>
<dbReference type="EMBL" id="WJQU01000002">
    <property type="protein sequence ID" value="KAJ6641422.1"/>
    <property type="molecule type" value="Genomic_DNA"/>
</dbReference>
<dbReference type="InterPro" id="IPR026055">
    <property type="entry name" value="FAR"/>
</dbReference>
<dbReference type="CDD" id="cd09071">
    <property type="entry name" value="FAR_C"/>
    <property type="match status" value="1"/>
</dbReference>
<evidence type="ECO:0000256" key="1">
    <source>
        <dbReference type="ARBA" id="ARBA00005928"/>
    </source>
</evidence>
<comment type="function">
    <text evidence="4">Catalyzes the reduction of fatty acyl-CoA to fatty alcohols.</text>
</comment>
<dbReference type="InterPro" id="IPR036291">
    <property type="entry name" value="NAD(P)-bd_dom_sf"/>
</dbReference>
<comment type="catalytic activity">
    <reaction evidence="4">
        <text>a long-chain fatty acyl-CoA + 2 NADPH + 2 H(+) = a long-chain primary fatty alcohol + 2 NADP(+) + CoA</text>
        <dbReference type="Rhea" id="RHEA:52716"/>
        <dbReference type="ChEBI" id="CHEBI:15378"/>
        <dbReference type="ChEBI" id="CHEBI:57287"/>
        <dbReference type="ChEBI" id="CHEBI:57783"/>
        <dbReference type="ChEBI" id="CHEBI:58349"/>
        <dbReference type="ChEBI" id="CHEBI:77396"/>
        <dbReference type="ChEBI" id="CHEBI:83139"/>
        <dbReference type="EC" id="1.2.1.84"/>
    </reaction>
</comment>
<dbReference type="GO" id="GO:0102965">
    <property type="term" value="F:alcohol-forming long-chain fatty acyl-CoA reductase activity"/>
    <property type="evidence" value="ECO:0007669"/>
    <property type="project" value="UniProtKB-EC"/>
</dbReference>
<proteinExistence type="inferred from homology"/>
<dbReference type="GO" id="GO:0035336">
    <property type="term" value="P:long-chain fatty-acyl-CoA metabolic process"/>
    <property type="evidence" value="ECO:0007669"/>
    <property type="project" value="TreeGrafter"/>
</dbReference>
<evidence type="ECO:0000256" key="3">
    <source>
        <dbReference type="ARBA" id="ARBA00023098"/>
    </source>
</evidence>
<keyword evidence="4" id="KW-1133">Transmembrane helix</keyword>
<dbReference type="PANTHER" id="PTHR11011">
    <property type="entry name" value="MALE STERILITY PROTEIN 2-RELATED"/>
    <property type="match status" value="1"/>
</dbReference>
<feature type="transmembrane region" description="Helical" evidence="4">
    <location>
        <begin position="504"/>
        <end position="524"/>
    </location>
</feature>
<name>A0A9Q0N0H7_9DIPT</name>
<dbReference type="SUPFAM" id="SSF51735">
    <property type="entry name" value="NAD(P)-binding Rossmann-fold domains"/>
    <property type="match status" value="1"/>
</dbReference>
<dbReference type="GO" id="GO:0080019">
    <property type="term" value="F:alcohol-forming very long-chain fatty acyl-CoA reductase activity"/>
    <property type="evidence" value="ECO:0007669"/>
    <property type="project" value="InterPro"/>
</dbReference>
<reference evidence="7" key="1">
    <citation type="submission" date="2022-07" db="EMBL/GenBank/DDBJ databases">
        <authorList>
            <person name="Trinca V."/>
            <person name="Uliana J.V.C."/>
            <person name="Torres T.T."/>
            <person name="Ward R.J."/>
            <person name="Monesi N."/>
        </authorList>
    </citation>
    <scope>NUCLEOTIDE SEQUENCE</scope>
    <source>
        <strain evidence="7">HSMRA1968</strain>
        <tissue evidence="7">Whole embryos</tissue>
    </source>
</reference>
<evidence type="ECO:0000259" key="6">
    <source>
        <dbReference type="Pfam" id="PF07993"/>
    </source>
</evidence>
<dbReference type="CDD" id="cd05236">
    <property type="entry name" value="FAR-N_SDR_e"/>
    <property type="match status" value="1"/>
</dbReference>
<evidence type="ECO:0000256" key="2">
    <source>
        <dbReference type="ARBA" id="ARBA00022516"/>
    </source>
</evidence>
<dbReference type="Pfam" id="PF03015">
    <property type="entry name" value="Sterile"/>
    <property type="match status" value="1"/>
</dbReference>
<dbReference type="PANTHER" id="PTHR11011:SF60">
    <property type="entry name" value="FATTY ACYL-COA REDUCTASE-RELATED"/>
    <property type="match status" value="1"/>
</dbReference>
<keyword evidence="4" id="KW-0521">NADP</keyword>